<proteinExistence type="predicted"/>
<dbReference type="InterPro" id="IPR000835">
    <property type="entry name" value="HTH_MarR-typ"/>
</dbReference>
<keyword evidence="1" id="KW-0805">Transcription regulation</keyword>
<dbReference type="InterPro" id="IPR036390">
    <property type="entry name" value="WH_DNA-bd_sf"/>
</dbReference>
<sequence length="139" mass="16009">MVKTNADYVDIQAMMVEMRLVQQKSKAFVDRLTSNDVLSQNHIMLLMDLKLNGNMRITDISERFFITAGAATSMCDKLEDQQLVCRIRTKEDRRVVLIGLTEAGEKKVSEIFSRIPEDKLRKIADVFRQVNVLMDQIID</sequence>
<dbReference type="InterPro" id="IPR036388">
    <property type="entry name" value="WH-like_DNA-bd_sf"/>
</dbReference>
<evidence type="ECO:0000256" key="1">
    <source>
        <dbReference type="ARBA" id="ARBA00023015"/>
    </source>
</evidence>
<protein>
    <submittedName>
        <fullName evidence="5">MarR family transcriptional regulator</fullName>
    </submittedName>
</protein>
<keyword evidence="6" id="KW-1185">Reference proteome</keyword>
<dbReference type="EMBL" id="CP091430">
    <property type="protein sequence ID" value="UVI28420.1"/>
    <property type="molecule type" value="Genomic_DNA"/>
</dbReference>
<evidence type="ECO:0000259" key="4">
    <source>
        <dbReference type="PROSITE" id="PS50995"/>
    </source>
</evidence>
<dbReference type="SUPFAM" id="SSF46785">
    <property type="entry name" value="Winged helix' DNA-binding domain"/>
    <property type="match status" value="1"/>
</dbReference>
<dbReference type="PROSITE" id="PS50995">
    <property type="entry name" value="HTH_MARR_2"/>
    <property type="match status" value="1"/>
</dbReference>
<keyword evidence="3" id="KW-0804">Transcription</keyword>
<feature type="domain" description="HTH marR-type" evidence="4">
    <location>
        <begin position="11"/>
        <end position="139"/>
    </location>
</feature>
<evidence type="ECO:0000256" key="3">
    <source>
        <dbReference type="ARBA" id="ARBA00023163"/>
    </source>
</evidence>
<dbReference type="RefSeq" id="WP_258384508.1">
    <property type="nucleotide sequence ID" value="NZ_CP091430.1"/>
</dbReference>
<dbReference type="Proteomes" id="UP001057877">
    <property type="component" value="Chromosome"/>
</dbReference>
<dbReference type="PANTHER" id="PTHR42756:SF1">
    <property type="entry name" value="TRANSCRIPTIONAL REPRESSOR OF EMRAB OPERON"/>
    <property type="match status" value="1"/>
</dbReference>
<evidence type="ECO:0000313" key="5">
    <source>
        <dbReference type="EMBL" id="UVI28420.1"/>
    </source>
</evidence>
<reference evidence="5" key="1">
    <citation type="submission" date="2022-01" db="EMBL/GenBank/DDBJ databases">
        <title>Paenibacillus spongiae sp. nov., isolated from marine sponge.</title>
        <authorList>
            <person name="Li Z."/>
            <person name="Zhang M."/>
        </authorList>
    </citation>
    <scope>NUCLEOTIDE SEQUENCE</scope>
    <source>
        <strain evidence="5">PHS-Z3</strain>
    </source>
</reference>
<dbReference type="PANTHER" id="PTHR42756">
    <property type="entry name" value="TRANSCRIPTIONAL REGULATOR, MARR"/>
    <property type="match status" value="1"/>
</dbReference>
<gene>
    <name evidence="5" type="ORF">L1F29_23615</name>
</gene>
<keyword evidence="2" id="KW-0238">DNA-binding</keyword>
<dbReference type="SMART" id="SM00347">
    <property type="entry name" value="HTH_MARR"/>
    <property type="match status" value="1"/>
</dbReference>
<evidence type="ECO:0000313" key="6">
    <source>
        <dbReference type="Proteomes" id="UP001057877"/>
    </source>
</evidence>
<dbReference type="Pfam" id="PF01047">
    <property type="entry name" value="MarR"/>
    <property type="match status" value="1"/>
</dbReference>
<organism evidence="5 6">
    <name type="scientific">Paenibacillus spongiae</name>
    <dbReference type="NCBI Taxonomy" id="2909671"/>
    <lineage>
        <taxon>Bacteria</taxon>
        <taxon>Bacillati</taxon>
        <taxon>Bacillota</taxon>
        <taxon>Bacilli</taxon>
        <taxon>Bacillales</taxon>
        <taxon>Paenibacillaceae</taxon>
        <taxon>Paenibacillus</taxon>
    </lineage>
</organism>
<name>A0ABY5S6G0_9BACL</name>
<accession>A0ABY5S6G0</accession>
<evidence type="ECO:0000256" key="2">
    <source>
        <dbReference type="ARBA" id="ARBA00023125"/>
    </source>
</evidence>
<dbReference type="Gene3D" id="1.10.10.10">
    <property type="entry name" value="Winged helix-like DNA-binding domain superfamily/Winged helix DNA-binding domain"/>
    <property type="match status" value="1"/>
</dbReference>